<feature type="compositionally biased region" description="Pro residues" evidence="1">
    <location>
        <begin position="135"/>
        <end position="152"/>
    </location>
</feature>
<feature type="compositionally biased region" description="Low complexity" evidence="1">
    <location>
        <begin position="764"/>
        <end position="778"/>
    </location>
</feature>
<gene>
    <name evidence="2" type="ORF">ASPWEDRAFT_23448</name>
</gene>
<dbReference type="RefSeq" id="XP_040695028.1">
    <property type="nucleotide sequence ID" value="XM_040832483.1"/>
</dbReference>
<organism evidence="2 3">
    <name type="scientific">Aspergillus wentii DTO 134E9</name>
    <dbReference type="NCBI Taxonomy" id="1073089"/>
    <lineage>
        <taxon>Eukaryota</taxon>
        <taxon>Fungi</taxon>
        <taxon>Dikarya</taxon>
        <taxon>Ascomycota</taxon>
        <taxon>Pezizomycotina</taxon>
        <taxon>Eurotiomycetes</taxon>
        <taxon>Eurotiomycetidae</taxon>
        <taxon>Eurotiales</taxon>
        <taxon>Aspergillaceae</taxon>
        <taxon>Aspergillus</taxon>
        <taxon>Aspergillus subgen. Cremei</taxon>
    </lineage>
</organism>
<dbReference type="Proteomes" id="UP000184383">
    <property type="component" value="Unassembled WGS sequence"/>
</dbReference>
<proteinExistence type="predicted"/>
<feature type="region of interest" description="Disordered" evidence="1">
    <location>
        <begin position="1"/>
        <end position="480"/>
    </location>
</feature>
<evidence type="ECO:0000313" key="3">
    <source>
        <dbReference type="Proteomes" id="UP000184383"/>
    </source>
</evidence>
<dbReference type="STRING" id="1073089.A0A1L9S2G5"/>
<feature type="compositionally biased region" description="Polar residues" evidence="1">
    <location>
        <begin position="171"/>
        <end position="184"/>
    </location>
</feature>
<evidence type="ECO:0000256" key="1">
    <source>
        <dbReference type="SAM" id="MobiDB-lite"/>
    </source>
</evidence>
<evidence type="ECO:0000313" key="2">
    <source>
        <dbReference type="EMBL" id="OJJ41352.1"/>
    </source>
</evidence>
<feature type="compositionally biased region" description="Low complexity" evidence="1">
    <location>
        <begin position="425"/>
        <end position="435"/>
    </location>
</feature>
<name>A0A1L9S2G5_ASPWE</name>
<dbReference type="AlphaFoldDB" id="A0A1L9S2G5"/>
<feature type="compositionally biased region" description="Pro residues" evidence="1">
    <location>
        <begin position="752"/>
        <end position="763"/>
    </location>
</feature>
<dbReference type="GeneID" id="63748331"/>
<feature type="compositionally biased region" description="Gly residues" evidence="1">
    <location>
        <begin position="404"/>
        <end position="414"/>
    </location>
</feature>
<protein>
    <submittedName>
        <fullName evidence="2">Uncharacterized protein</fullName>
    </submittedName>
</protein>
<feature type="compositionally biased region" description="Pro residues" evidence="1">
    <location>
        <begin position="851"/>
        <end position="867"/>
    </location>
</feature>
<feature type="compositionally biased region" description="Basic and acidic residues" evidence="1">
    <location>
        <begin position="93"/>
        <end position="103"/>
    </location>
</feature>
<feature type="compositionally biased region" description="Polar residues" evidence="1">
    <location>
        <begin position="245"/>
        <end position="258"/>
    </location>
</feature>
<keyword evidence="3" id="KW-1185">Reference proteome</keyword>
<feature type="compositionally biased region" description="Low complexity" evidence="1">
    <location>
        <begin position="10"/>
        <end position="29"/>
    </location>
</feature>
<sequence>MAGVKRKLDANQGSASASSGNAAAEASQNTLNNSTEDTSRTRVTRSHRTTRASQSGQGGQGGQGSQSSQSNRSGPSRIITLSTRNARANTARAEAEARAKAEVEAQAQAQAQANAQTTNTRSSGRETRTSRGRAAPPPPTQQPEPPAPPVPETPRVKRVKRGTAVEETPRTTRQSARLRSQGNPGSDMAAAVEGLKNKQLEASPSTGAVSGVRTRNRDAKMADSTSNSFRDPEPAPDAAVKSPSPDGTVSATAENSTPAEADDSQDTNAESKPAKEALKNEFSDKSQNQADEHATSIEFPQRPTNTPSPRGSRRRKSSATEVDHVSEAVESSISPSKKPKLEKDEADDELEQQLQNGTDGKPESHSPVEATGESGAGDESRQITEEVDDAFTPDNAAESVSAGKGRGGRGGVTRGRGRGRGGRSRGAARAPAAKRGGTGRGRGGRNTRGRTSGRHHDRSSDFEYERSPSPSAATQKLRERQRDLDKAFKKVAAAQRLALAVLATQSERKLARDRNAHKNVPEYDEINEQLKARLAAKKKTLRHEYELKVAQENRVFAANKASIEERFQASARNIQDEHLLAAQGDYMAFVEGRRAAEDDEHTETDGSETETDHILTSKLKKEFVRGFNSTCVRNLSGAAAYERASIGWEDFTQRAKLGGDLSPQMKEMGQGGIFAGLAAPDIISLLLQATGILEVQQNEKPSTSTSAPTPRMPVAVAPVPEPHPTALFALADAAASTAASANVDNGVVLPRTAPPHPPLPPVRTTPTHRTLLPQLPQPSQVAHGATDPRSFMLPRPTPQRQRRLLPAGPHEPLGLPDPFVPRGGGPPQLPPPPGSNFQRPPIPGYMSGLYYPPPHPAGPPPPTRPPF</sequence>
<feature type="compositionally biased region" description="Low complexity" evidence="1">
    <location>
        <begin position="104"/>
        <end position="122"/>
    </location>
</feature>
<accession>A0A1L9S2G5</accession>
<feature type="compositionally biased region" description="Basic residues" evidence="1">
    <location>
        <begin position="442"/>
        <end position="457"/>
    </location>
</feature>
<feature type="compositionally biased region" description="Basic and acidic residues" evidence="1">
    <location>
        <begin position="272"/>
        <end position="295"/>
    </location>
</feature>
<feature type="compositionally biased region" description="Low complexity" evidence="1">
    <location>
        <begin position="83"/>
        <end position="92"/>
    </location>
</feature>
<dbReference type="EMBL" id="KV878209">
    <property type="protein sequence ID" value="OJJ41352.1"/>
    <property type="molecule type" value="Genomic_DNA"/>
</dbReference>
<reference evidence="3" key="1">
    <citation type="journal article" date="2017" name="Genome Biol.">
        <title>Comparative genomics reveals high biological diversity and specific adaptations in the industrially and medically important fungal genus Aspergillus.</title>
        <authorList>
            <person name="de Vries R.P."/>
            <person name="Riley R."/>
            <person name="Wiebenga A."/>
            <person name="Aguilar-Osorio G."/>
            <person name="Amillis S."/>
            <person name="Uchima C.A."/>
            <person name="Anderluh G."/>
            <person name="Asadollahi M."/>
            <person name="Askin M."/>
            <person name="Barry K."/>
            <person name="Battaglia E."/>
            <person name="Bayram O."/>
            <person name="Benocci T."/>
            <person name="Braus-Stromeyer S.A."/>
            <person name="Caldana C."/>
            <person name="Canovas D."/>
            <person name="Cerqueira G.C."/>
            <person name="Chen F."/>
            <person name="Chen W."/>
            <person name="Choi C."/>
            <person name="Clum A."/>
            <person name="Dos Santos R.A."/>
            <person name="Damasio A.R."/>
            <person name="Diallinas G."/>
            <person name="Emri T."/>
            <person name="Fekete E."/>
            <person name="Flipphi M."/>
            <person name="Freyberg S."/>
            <person name="Gallo A."/>
            <person name="Gournas C."/>
            <person name="Habgood R."/>
            <person name="Hainaut M."/>
            <person name="Harispe M.L."/>
            <person name="Henrissat B."/>
            <person name="Hilden K.S."/>
            <person name="Hope R."/>
            <person name="Hossain A."/>
            <person name="Karabika E."/>
            <person name="Karaffa L."/>
            <person name="Karanyi Z."/>
            <person name="Krasevec N."/>
            <person name="Kuo A."/>
            <person name="Kusch H."/>
            <person name="LaButti K."/>
            <person name="Lagendijk E.L."/>
            <person name="Lapidus A."/>
            <person name="Levasseur A."/>
            <person name="Lindquist E."/>
            <person name="Lipzen A."/>
            <person name="Logrieco A.F."/>
            <person name="MacCabe A."/>
            <person name="Maekelae M.R."/>
            <person name="Malavazi I."/>
            <person name="Melin P."/>
            <person name="Meyer V."/>
            <person name="Mielnichuk N."/>
            <person name="Miskei M."/>
            <person name="Molnar A.P."/>
            <person name="Mule G."/>
            <person name="Ngan C.Y."/>
            <person name="Orejas M."/>
            <person name="Orosz E."/>
            <person name="Ouedraogo J.P."/>
            <person name="Overkamp K.M."/>
            <person name="Park H.-S."/>
            <person name="Perrone G."/>
            <person name="Piumi F."/>
            <person name="Punt P.J."/>
            <person name="Ram A.F."/>
            <person name="Ramon A."/>
            <person name="Rauscher S."/>
            <person name="Record E."/>
            <person name="Riano-Pachon D.M."/>
            <person name="Robert V."/>
            <person name="Roehrig J."/>
            <person name="Ruller R."/>
            <person name="Salamov A."/>
            <person name="Salih N.S."/>
            <person name="Samson R.A."/>
            <person name="Sandor E."/>
            <person name="Sanguinetti M."/>
            <person name="Schuetze T."/>
            <person name="Sepcic K."/>
            <person name="Shelest E."/>
            <person name="Sherlock G."/>
            <person name="Sophianopoulou V."/>
            <person name="Squina F.M."/>
            <person name="Sun H."/>
            <person name="Susca A."/>
            <person name="Todd R.B."/>
            <person name="Tsang A."/>
            <person name="Unkles S.E."/>
            <person name="van de Wiele N."/>
            <person name="van Rossen-Uffink D."/>
            <person name="Oliveira J.V."/>
            <person name="Vesth T.C."/>
            <person name="Visser J."/>
            <person name="Yu J.-H."/>
            <person name="Zhou M."/>
            <person name="Andersen M.R."/>
            <person name="Archer D.B."/>
            <person name="Baker S.E."/>
            <person name="Benoit I."/>
            <person name="Brakhage A.A."/>
            <person name="Braus G.H."/>
            <person name="Fischer R."/>
            <person name="Frisvad J.C."/>
            <person name="Goldman G.H."/>
            <person name="Houbraken J."/>
            <person name="Oakley B."/>
            <person name="Pocsi I."/>
            <person name="Scazzocchio C."/>
            <person name="Seiboth B."/>
            <person name="vanKuyk P.A."/>
            <person name="Wortman J."/>
            <person name="Dyer P.S."/>
            <person name="Grigoriev I.V."/>
        </authorList>
    </citation>
    <scope>NUCLEOTIDE SEQUENCE [LARGE SCALE GENOMIC DNA]</scope>
    <source>
        <strain evidence="3">DTO 134E9</strain>
    </source>
</reference>
<feature type="region of interest" description="Disordered" evidence="1">
    <location>
        <begin position="750"/>
        <end position="867"/>
    </location>
</feature>
<dbReference type="OrthoDB" id="4188028at2759"/>
<dbReference type="VEuPathDB" id="FungiDB:ASPWEDRAFT_23448"/>
<feature type="compositionally biased region" description="Polar residues" evidence="1">
    <location>
        <begin position="71"/>
        <end position="82"/>
    </location>
</feature>